<sequence>MTPKNPIRTCRKNTSPCCPAIYKTIYFQLLAINNHLKEQLFSRKFHFTFAQTTSKPDCERNVRSRDENRTRKHEKGAKFQE</sequence>
<reference evidence="2 3" key="1">
    <citation type="journal article" date="2005" name="Nat. Biotechnol.">
        <title>Complete genome sequence of the acetic acid bacterium Gluconobacter oxydans.</title>
        <authorList>
            <person name="Prust C."/>
            <person name="Hoffmeister M."/>
            <person name="Liesegang H."/>
            <person name="Wiezer A."/>
            <person name="Fricke W.F."/>
            <person name="Ehrenreich A."/>
            <person name="Gottschalk G."/>
            <person name="Deppenmeier U."/>
        </authorList>
    </citation>
    <scope>NUCLEOTIDE SEQUENCE [LARGE SCALE GENOMIC DNA]</scope>
    <source>
        <strain evidence="2 3">621H</strain>
    </source>
</reference>
<evidence type="ECO:0000256" key="1">
    <source>
        <dbReference type="SAM" id="MobiDB-lite"/>
    </source>
</evidence>
<organism evidence="2 3">
    <name type="scientific">Gluconobacter oxydans (strain 621H)</name>
    <name type="common">Gluconobacter suboxydans</name>
    <dbReference type="NCBI Taxonomy" id="290633"/>
    <lineage>
        <taxon>Bacteria</taxon>
        <taxon>Pseudomonadati</taxon>
        <taxon>Pseudomonadota</taxon>
        <taxon>Alphaproteobacteria</taxon>
        <taxon>Acetobacterales</taxon>
        <taxon>Acetobacteraceae</taxon>
        <taxon>Gluconobacter</taxon>
    </lineage>
</organism>
<dbReference type="Proteomes" id="UP000006375">
    <property type="component" value="Chromosome"/>
</dbReference>
<keyword evidence="3" id="KW-1185">Reference proteome</keyword>
<protein>
    <submittedName>
        <fullName evidence="2">Uncharacterized protein</fullName>
    </submittedName>
</protein>
<dbReference type="STRING" id="290633.GOX1186"/>
<accession>Q5FRP9</accession>
<evidence type="ECO:0000313" key="2">
    <source>
        <dbReference type="EMBL" id="AAW60947.1"/>
    </source>
</evidence>
<dbReference type="HOGENOM" id="CLU_2569034_0_0_5"/>
<feature type="compositionally biased region" description="Basic and acidic residues" evidence="1">
    <location>
        <begin position="56"/>
        <end position="69"/>
    </location>
</feature>
<dbReference type="KEGG" id="gox:GOX1186"/>
<evidence type="ECO:0000313" key="3">
    <source>
        <dbReference type="Proteomes" id="UP000006375"/>
    </source>
</evidence>
<feature type="region of interest" description="Disordered" evidence="1">
    <location>
        <begin position="54"/>
        <end position="81"/>
    </location>
</feature>
<gene>
    <name evidence="2" type="ordered locus">GOX1186</name>
</gene>
<proteinExistence type="predicted"/>
<name>Q5FRP9_GLUOX</name>
<dbReference type="EMBL" id="CP000009">
    <property type="protein sequence ID" value="AAW60947.1"/>
    <property type="molecule type" value="Genomic_DNA"/>
</dbReference>
<dbReference type="AlphaFoldDB" id="Q5FRP9"/>